<dbReference type="EMBL" id="CP033459">
    <property type="protein sequence ID" value="QFQ12916.1"/>
    <property type="molecule type" value="Genomic_DNA"/>
</dbReference>
<reference evidence="1 2" key="1">
    <citation type="submission" date="2018-11" db="EMBL/GenBank/DDBJ databases">
        <authorList>
            <person name="Na S.W."/>
            <person name="Baik M."/>
        </authorList>
    </citation>
    <scope>NUCLEOTIDE SEQUENCE [LARGE SCALE GENOMIC DNA]</scope>
    <source>
        <strain evidence="1 2">E39</strain>
    </source>
</reference>
<dbReference type="Proteomes" id="UP000249375">
    <property type="component" value="Chromosome"/>
</dbReference>
<dbReference type="AlphaFoldDB" id="A0A5P8E7J1"/>
<evidence type="ECO:0000313" key="1">
    <source>
        <dbReference type="EMBL" id="QFQ12916.1"/>
    </source>
</evidence>
<organism evidence="1 2">
    <name type="scientific">Pseudoprevotella muciniphila</name>
    <dbReference type="NCBI Taxonomy" id="2133944"/>
    <lineage>
        <taxon>Bacteria</taxon>
        <taxon>Pseudomonadati</taxon>
        <taxon>Bacteroidota</taxon>
        <taxon>Bacteroidia</taxon>
        <taxon>Bacteroidales</taxon>
        <taxon>Prevotellaceae</taxon>
        <taxon>Pseudoprevotella</taxon>
    </lineage>
</organism>
<evidence type="ECO:0000313" key="2">
    <source>
        <dbReference type="Proteomes" id="UP000249375"/>
    </source>
</evidence>
<gene>
    <name evidence="1" type="ORF">C7Y71_007730</name>
</gene>
<sequence>MPVYAETVNNQVVAVQQDDEPVTREILVGNWDVQGEEMQTTFSFNSNGKLLVNMSQTSKEEGIEITVRVDIKNIDWNVELGKLILKFDKAEINVDLDLPPMLAGYKDMLLSEFDSQKQELLDEMKKLGETPIEVEMLDQDTLRVTLSNKEDEEPNIFVRIKD</sequence>
<protein>
    <submittedName>
        <fullName evidence="1">Uncharacterized protein</fullName>
    </submittedName>
</protein>
<keyword evidence="2" id="KW-1185">Reference proteome</keyword>
<accession>A0A5P8E7J1</accession>
<dbReference type="KEGG" id="alq:C7Y71_007730"/>
<name>A0A5P8E7J1_9BACT</name>
<proteinExistence type="predicted"/>